<gene>
    <name evidence="3" type="ORF">EDD80_1036</name>
</gene>
<evidence type="ECO:0000313" key="3">
    <source>
        <dbReference type="EMBL" id="TCS88145.1"/>
    </source>
</evidence>
<name>A0A4R3KU26_9SPHI</name>
<keyword evidence="1" id="KW-0812">Transmembrane</keyword>
<dbReference type="Proteomes" id="UP000295807">
    <property type="component" value="Unassembled WGS sequence"/>
</dbReference>
<feature type="signal peptide" evidence="2">
    <location>
        <begin position="1"/>
        <end position="23"/>
    </location>
</feature>
<evidence type="ECO:0000256" key="1">
    <source>
        <dbReference type="SAM" id="Phobius"/>
    </source>
</evidence>
<dbReference type="InterPro" id="IPR025636">
    <property type="entry name" value="DUF4294"/>
</dbReference>
<evidence type="ECO:0000313" key="4">
    <source>
        <dbReference type="Proteomes" id="UP000295807"/>
    </source>
</evidence>
<keyword evidence="1" id="KW-1133">Transmembrane helix</keyword>
<comment type="caution">
    <text evidence="3">The sequence shown here is derived from an EMBL/GenBank/DDBJ whole genome shotgun (WGS) entry which is preliminary data.</text>
</comment>
<feature type="transmembrane region" description="Helical" evidence="1">
    <location>
        <begin position="42"/>
        <end position="59"/>
    </location>
</feature>
<keyword evidence="1" id="KW-0472">Membrane</keyword>
<proteinExistence type="predicted"/>
<dbReference type="AlphaFoldDB" id="A0A4R3KU26"/>
<sequence>MVYKYIGAVFLFFLALAVCTPEAVLGQQVQEKTGAGSSGSDTIPHLMLSPVFVTGKLVFKSRREQVRYTKLRRDVLKVLPYAKFAGARYREMEYELLHAKNEKEQKKIIDRIEQDIKDNFEKDLRNLTITQGKILIKLIDRETGRTSYVLLQELKSRFSAFFWQSVARVFGHDLKERYDAEEEEEIEKVIRSVEMDRYYQLYNGQNYLQVQHRKDQRTKD</sequence>
<dbReference type="EMBL" id="SMAD01000003">
    <property type="protein sequence ID" value="TCS88145.1"/>
    <property type="molecule type" value="Genomic_DNA"/>
</dbReference>
<dbReference type="OrthoDB" id="1491885at2"/>
<reference evidence="3 4" key="1">
    <citation type="submission" date="2019-03" db="EMBL/GenBank/DDBJ databases">
        <title>Genomic Encyclopedia of Type Strains, Phase IV (KMG-IV): sequencing the most valuable type-strain genomes for metagenomic binning, comparative biology and taxonomic classification.</title>
        <authorList>
            <person name="Goeker M."/>
        </authorList>
    </citation>
    <scope>NUCLEOTIDE SEQUENCE [LARGE SCALE GENOMIC DNA]</scope>
    <source>
        <strain evidence="3 4">DSM 21100</strain>
    </source>
</reference>
<keyword evidence="2" id="KW-0732">Signal</keyword>
<keyword evidence="4" id="KW-1185">Reference proteome</keyword>
<dbReference type="Pfam" id="PF14127">
    <property type="entry name" value="DUF4294"/>
    <property type="match status" value="1"/>
</dbReference>
<protein>
    <submittedName>
        <fullName evidence="3">Uncharacterized protein DUF4294</fullName>
    </submittedName>
</protein>
<dbReference type="RefSeq" id="WP_132128383.1">
    <property type="nucleotide sequence ID" value="NZ_CP042432.1"/>
</dbReference>
<organism evidence="3 4">
    <name type="scientific">Anseongella ginsenosidimutans</name>
    <dbReference type="NCBI Taxonomy" id="496056"/>
    <lineage>
        <taxon>Bacteria</taxon>
        <taxon>Pseudomonadati</taxon>
        <taxon>Bacteroidota</taxon>
        <taxon>Sphingobacteriia</taxon>
        <taxon>Sphingobacteriales</taxon>
        <taxon>Sphingobacteriaceae</taxon>
        <taxon>Anseongella</taxon>
    </lineage>
</organism>
<feature type="chain" id="PRO_5020663408" evidence="2">
    <location>
        <begin position="24"/>
        <end position="220"/>
    </location>
</feature>
<evidence type="ECO:0000256" key="2">
    <source>
        <dbReference type="SAM" id="SignalP"/>
    </source>
</evidence>
<accession>A0A4R3KU26</accession>